<evidence type="ECO:0000256" key="11">
    <source>
        <dbReference type="ARBA" id="ARBA00022884"/>
    </source>
</evidence>
<dbReference type="Gene3D" id="3.40.50.620">
    <property type="entry name" value="HUPs"/>
    <property type="match status" value="1"/>
</dbReference>
<organism evidence="16 17">
    <name type="scientific">Labrus bergylta</name>
    <name type="common">ballan wrasse</name>
    <dbReference type="NCBI Taxonomy" id="56723"/>
    <lineage>
        <taxon>Eukaryota</taxon>
        <taxon>Metazoa</taxon>
        <taxon>Chordata</taxon>
        <taxon>Craniata</taxon>
        <taxon>Vertebrata</taxon>
        <taxon>Euteleostomi</taxon>
        <taxon>Actinopterygii</taxon>
        <taxon>Neopterygii</taxon>
        <taxon>Teleostei</taxon>
        <taxon>Neoteleostei</taxon>
        <taxon>Acanthomorphata</taxon>
        <taxon>Eupercaria</taxon>
        <taxon>Labriformes</taxon>
        <taxon>Labridae</taxon>
        <taxon>Labrus</taxon>
    </lineage>
</organism>
<dbReference type="InterPro" id="IPR023382">
    <property type="entry name" value="MnmA-like_central_sf"/>
</dbReference>
<accession>A0A3Q3G0J8</accession>
<dbReference type="GO" id="GO:0002143">
    <property type="term" value="P:tRNA wobble position uridine thiolation"/>
    <property type="evidence" value="ECO:0007669"/>
    <property type="project" value="TreeGrafter"/>
</dbReference>
<dbReference type="STRING" id="56723.ENSLBEP00000024608"/>
<evidence type="ECO:0000256" key="8">
    <source>
        <dbReference type="ARBA" id="ARBA00022694"/>
    </source>
</evidence>
<keyword evidence="8" id="KW-0819">tRNA processing</keyword>
<dbReference type="InterPro" id="IPR004506">
    <property type="entry name" value="MnmA-like"/>
</dbReference>
<evidence type="ECO:0000256" key="5">
    <source>
        <dbReference type="ARBA" id="ARBA00018888"/>
    </source>
</evidence>
<keyword evidence="7" id="KW-0808">Transferase</keyword>
<dbReference type="InterPro" id="IPR014729">
    <property type="entry name" value="Rossmann-like_a/b/a_fold"/>
</dbReference>
<evidence type="ECO:0000256" key="7">
    <source>
        <dbReference type="ARBA" id="ARBA00022679"/>
    </source>
</evidence>
<reference evidence="16" key="2">
    <citation type="submission" date="2025-09" db="UniProtKB">
        <authorList>
            <consortium name="Ensembl"/>
        </authorList>
    </citation>
    <scope>IDENTIFICATION</scope>
</reference>
<keyword evidence="17" id="KW-1185">Reference proteome</keyword>
<evidence type="ECO:0000313" key="17">
    <source>
        <dbReference type="Proteomes" id="UP000261660"/>
    </source>
</evidence>
<dbReference type="RefSeq" id="XP_020508697.1">
    <property type="nucleotide sequence ID" value="XM_020653041.3"/>
</dbReference>
<dbReference type="Pfam" id="PF03054">
    <property type="entry name" value="tRNA_Me_trans"/>
    <property type="match status" value="1"/>
</dbReference>
<keyword evidence="10" id="KW-0067">ATP-binding</keyword>
<evidence type="ECO:0000259" key="14">
    <source>
        <dbReference type="Pfam" id="PF20258"/>
    </source>
</evidence>
<feature type="domain" description="tRNA-specific 2-thiouridylase MnmA-like central" evidence="15">
    <location>
        <begin position="230"/>
        <end position="292"/>
    </location>
</feature>
<evidence type="ECO:0000256" key="9">
    <source>
        <dbReference type="ARBA" id="ARBA00022741"/>
    </source>
</evidence>
<evidence type="ECO:0000256" key="4">
    <source>
        <dbReference type="ARBA" id="ARBA00011953"/>
    </source>
</evidence>
<dbReference type="Gene3D" id="2.40.30.10">
    <property type="entry name" value="Translation factors"/>
    <property type="match status" value="1"/>
</dbReference>
<dbReference type="PANTHER" id="PTHR11933:SF5">
    <property type="entry name" value="MITOCHONDRIAL TRNA-SPECIFIC 2-THIOURIDYLASE 1"/>
    <property type="match status" value="1"/>
</dbReference>
<dbReference type="CDD" id="cd01998">
    <property type="entry name" value="MnmA_TRMU-like"/>
    <property type="match status" value="1"/>
</dbReference>
<dbReference type="OrthoDB" id="3685at2759"/>
<dbReference type="Ensembl" id="ENSLBET00000025872.1">
    <property type="protein sequence ID" value="ENSLBEP00000024608.1"/>
    <property type="gene ID" value="ENSLBEG00000018831.1"/>
</dbReference>
<reference evidence="16" key="1">
    <citation type="submission" date="2025-08" db="UniProtKB">
        <authorList>
            <consortium name="Ensembl"/>
        </authorList>
    </citation>
    <scope>IDENTIFICATION</scope>
</reference>
<dbReference type="Proteomes" id="UP000261660">
    <property type="component" value="Unplaced"/>
</dbReference>
<dbReference type="PANTHER" id="PTHR11933">
    <property type="entry name" value="TRNA 5-METHYLAMINOMETHYL-2-THIOURIDYLATE -METHYLTRANSFERASE"/>
    <property type="match status" value="1"/>
</dbReference>
<comment type="subcellular location">
    <subcellularLocation>
        <location evidence="2">Mitochondrion</location>
    </subcellularLocation>
</comment>
<comment type="similarity">
    <text evidence="3">Belongs to the MnmA/TRMU family.</text>
</comment>
<dbReference type="GO" id="GO:0005524">
    <property type="term" value="F:ATP binding"/>
    <property type="evidence" value="ECO:0007669"/>
    <property type="project" value="UniProtKB-KW"/>
</dbReference>
<evidence type="ECO:0000256" key="2">
    <source>
        <dbReference type="ARBA" id="ARBA00004173"/>
    </source>
</evidence>
<keyword evidence="12" id="KW-1015">Disulfide bond</keyword>
<dbReference type="EC" id="2.8.1.14" evidence="4"/>
<dbReference type="HAMAP" id="MF_00144">
    <property type="entry name" value="tRNA_thiouridyl_MnmA"/>
    <property type="match status" value="1"/>
</dbReference>
<dbReference type="GO" id="GO:0005739">
    <property type="term" value="C:mitochondrion"/>
    <property type="evidence" value="ECO:0007669"/>
    <property type="project" value="UniProtKB-SubCell"/>
</dbReference>
<evidence type="ECO:0000256" key="3">
    <source>
        <dbReference type="ARBA" id="ARBA00006191"/>
    </source>
</evidence>
<dbReference type="FunCoup" id="A0A3Q3G0J8">
    <property type="interactions" value="575"/>
</dbReference>
<keyword evidence="11" id="KW-0694">RNA-binding</keyword>
<evidence type="ECO:0000259" key="15">
    <source>
        <dbReference type="Pfam" id="PF20259"/>
    </source>
</evidence>
<dbReference type="FunFam" id="3.40.50.620:FF:000104">
    <property type="entry name" value="Mitochondrial tRNA-specific 2-thiouridylase 1"/>
    <property type="match status" value="1"/>
</dbReference>
<dbReference type="AlphaFoldDB" id="A0A3Q3G0J8"/>
<evidence type="ECO:0000256" key="1">
    <source>
        <dbReference type="ARBA" id="ARBA00003986"/>
    </source>
</evidence>
<dbReference type="Pfam" id="PF20259">
    <property type="entry name" value="tRNA_Me_trans_M"/>
    <property type="match status" value="1"/>
</dbReference>
<dbReference type="Gene3D" id="2.30.30.280">
    <property type="entry name" value="Adenine nucleotide alpha hydrolases-like domains"/>
    <property type="match status" value="1"/>
</dbReference>
<evidence type="ECO:0000256" key="6">
    <source>
        <dbReference type="ARBA" id="ARBA00022555"/>
    </source>
</evidence>
<dbReference type="InterPro" id="IPR046885">
    <property type="entry name" value="MnmA-like_C"/>
</dbReference>
<dbReference type="GeneID" id="109998257"/>
<protein>
    <recommendedName>
        <fullName evidence="5">Mitochondrial tRNA-specific 2-thiouridylase 1</fullName>
        <ecNumber evidence="4">2.8.1.14</ecNumber>
    </recommendedName>
</protein>
<evidence type="ECO:0000256" key="12">
    <source>
        <dbReference type="ARBA" id="ARBA00023157"/>
    </source>
</evidence>
<evidence type="ECO:0000313" key="16">
    <source>
        <dbReference type="Ensembl" id="ENSLBEP00000024608.1"/>
    </source>
</evidence>
<dbReference type="InParanoid" id="A0A3Q3G0J8"/>
<name>A0A3Q3G0J8_9LABR</name>
<feature type="domain" description="tRNA-specific 2-thiouridylase MnmA-like C-terminal" evidence="14">
    <location>
        <begin position="303"/>
        <end position="383"/>
    </location>
</feature>
<keyword evidence="9" id="KW-0547">Nucleotide-binding</keyword>
<evidence type="ECO:0000256" key="10">
    <source>
        <dbReference type="ARBA" id="ARBA00022840"/>
    </source>
</evidence>
<dbReference type="CTD" id="55687"/>
<proteinExistence type="inferred from homology"/>
<keyword evidence="6" id="KW-0820">tRNA-binding</keyword>
<dbReference type="InterPro" id="IPR046884">
    <property type="entry name" value="MnmA-like_central"/>
</dbReference>
<sequence length="416" mass="47126">MGVIRRVVCAMSGGVDSSVTALLLKRRGYNVTGVFMKNWDSLDEKGVCTAEEDCEDAYKVCQILNIPFHQVSYVKEYWHDVFSNLLKEYEKGRTPNPDILCNKHIKFNHFYKYAINTLGADAMATGHYARTSQEDEEVFQQMPAALPATLFRDRFEIRNPVRLYKGADSLKDQTFFLSQISQDALRQTMFPLAGLTKEYVKKIAAEAGFHHVLKRKESMGICFIGKRNFEDFILEYLEPKPGNFVSIEDGTVMGKHKGWFTLTLGQRARIGGTRDPMFVVDKDTATGDVFVAPSTTHPALFRDTMKTDRFHWVTVDPPPELVRTQMMECHFRFIHQMPLTPCTVTLNMNGSVWISLSQPIRALTPGQFAVLYKGEECLGSGKIVQLGPSEFTLQRGRERLVAAAQQKEQQTPEPAS</sequence>
<dbReference type="Pfam" id="PF20258">
    <property type="entry name" value="tRNA_Me_trans_C"/>
    <property type="match status" value="1"/>
</dbReference>
<dbReference type="SUPFAM" id="SSF52402">
    <property type="entry name" value="Adenine nucleotide alpha hydrolases-like"/>
    <property type="match status" value="1"/>
</dbReference>
<evidence type="ECO:0000256" key="13">
    <source>
        <dbReference type="ARBA" id="ARBA00049564"/>
    </source>
</evidence>
<dbReference type="FunFam" id="2.30.30.280:FF:000001">
    <property type="entry name" value="tRNA-specific 2-thiouridylase MnmA"/>
    <property type="match status" value="1"/>
</dbReference>
<comment type="catalytic activity">
    <reaction evidence="13">
        <text>5-taurinomethyluridine(34) in tRNA + S-sulfanyl-L-cysteinyl-[protein] + AH2 + ATP = 5-taurinomethyl-2-thiouridine(34) in tRNA + L-cysteinyl-[protein] + A + AMP + diphosphate + H(+)</text>
        <dbReference type="Rhea" id="RHEA:47040"/>
        <dbReference type="Rhea" id="RHEA-COMP:10131"/>
        <dbReference type="Rhea" id="RHEA-COMP:11726"/>
        <dbReference type="Rhea" id="RHEA-COMP:11732"/>
        <dbReference type="Rhea" id="RHEA-COMP:11733"/>
        <dbReference type="ChEBI" id="CHEBI:13193"/>
        <dbReference type="ChEBI" id="CHEBI:15378"/>
        <dbReference type="ChEBI" id="CHEBI:17499"/>
        <dbReference type="ChEBI" id="CHEBI:29950"/>
        <dbReference type="ChEBI" id="CHEBI:30616"/>
        <dbReference type="ChEBI" id="CHEBI:33019"/>
        <dbReference type="ChEBI" id="CHEBI:61963"/>
        <dbReference type="ChEBI" id="CHEBI:87171"/>
        <dbReference type="ChEBI" id="CHEBI:87172"/>
        <dbReference type="ChEBI" id="CHEBI:456215"/>
        <dbReference type="EC" id="2.8.1.14"/>
    </reaction>
</comment>
<comment type="function">
    <text evidence="1">Catalyzes the 2-thiolation of uridine at the wobble position (U34) of mitochondrial tRNA(Lys), tRNA(Glu) and tRNA(Gln). Required for the formation of 5-taurinomethyl-2-thiouridine (tm5s2U) of mitochondrial tRNA(Lys), tRNA(Glu), and tRNA(Gln) at the wobble position. ATP is required to activate the C2 atom of the wobble base.</text>
</comment>
<dbReference type="GeneTree" id="ENSGT00390000014323"/>
<dbReference type="GO" id="GO:0000049">
    <property type="term" value="F:tRNA binding"/>
    <property type="evidence" value="ECO:0007669"/>
    <property type="project" value="UniProtKB-KW"/>
</dbReference>
<dbReference type="GO" id="GO:0061708">
    <property type="term" value="F:tRNA-5-taurinomethyluridine 2-sulfurtransferase"/>
    <property type="evidence" value="ECO:0007669"/>
    <property type="project" value="UniProtKB-EC"/>
</dbReference>